<name>A0A9D3Z7K6_DREPO</name>
<proteinExistence type="predicted"/>
<accession>A0A9D3Z7K6</accession>
<dbReference type="Proteomes" id="UP000828390">
    <property type="component" value="Unassembled WGS sequence"/>
</dbReference>
<evidence type="ECO:0000313" key="1">
    <source>
        <dbReference type="EMBL" id="KAH3712090.1"/>
    </source>
</evidence>
<keyword evidence="2" id="KW-1185">Reference proteome</keyword>
<sequence length="74" mass="8153">MYIFHFTDPASRQAIIDAACNNNNNKVSHVPVNASSPTNECMEDGPDKSCQGTSEVNNNLLYNCEIFKDIGETN</sequence>
<protein>
    <submittedName>
        <fullName evidence="1">Uncharacterized protein</fullName>
    </submittedName>
</protein>
<gene>
    <name evidence="1" type="ORF">DPMN_071769</name>
</gene>
<dbReference type="EMBL" id="JAIWYP010000014">
    <property type="protein sequence ID" value="KAH3712090.1"/>
    <property type="molecule type" value="Genomic_DNA"/>
</dbReference>
<evidence type="ECO:0000313" key="2">
    <source>
        <dbReference type="Proteomes" id="UP000828390"/>
    </source>
</evidence>
<organism evidence="1 2">
    <name type="scientific">Dreissena polymorpha</name>
    <name type="common">Zebra mussel</name>
    <name type="synonym">Mytilus polymorpha</name>
    <dbReference type="NCBI Taxonomy" id="45954"/>
    <lineage>
        <taxon>Eukaryota</taxon>
        <taxon>Metazoa</taxon>
        <taxon>Spiralia</taxon>
        <taxon>Lophotrochozoa</taxon>
        <taxon>Mollusca</taxon>
        <taxon>Bivalvia</taxon>
        <taxon>Autobranchia</taxon>
        <taxon>Heteroconchia</taxon>
        <taxon>Euheterodonta</taxon>
        <taxon>Imparidentia</taxon>
        <taxon>Neoheterodontei</taxon>
        <taxon>Myida</taxon>
        <taxon>Dreissenoidea</taxon>
        <taxon>Dreissenidae</taxon>
        <taxon>Dreissena</taxon>
    </lineage>
</organism>
<comment type="caution">
    <text evidence="1">The sequence shown here is derived from an EMBL/GenBank/DDBJ whole genome shotgun (WGS) entry which is preliminary data.</text>
</comment>
<reference evidence="1" key="1">
    <citation type="journal article" date="2019" name="bioRxiv">
        <title>The Genome of the Zebra Mussel, Dreissena polymorpha: A Resource for Invasive Species Research.</title>
        <authorList>
            <person name="McCartney M.A."/>
            <person name="Auch B."/>
            <person name="Kono T."/>
            <person name="Mallez S."/>
            <person name="Zhang Y."/>
            <person name="Obille A."/>
            <person name="Becker A."/>
            <person name="Abrahante J.E."/>
            <person name="Garbe J."/>
            <person name="Badalamenti J.P."/>
            <person name="Herman A."/>
            <person name="Mangelson H."/>
            <person name="Liachko I."/>
            <person name="Sullivan S."/>
            <person name="Sone E.D."/>
            <person name="Koren S."/>
            <person name="Silverstein K.A.T."/>
            <person name="Beckman K.B."/>
            <person name="Gohl D.M."/>
        </authorList>
    </citation>
    <scope>NUCLEOTIDE SEQUENCE</scope>
    <source>
        <strain evidence="1">Duluth1</strain>
        <tissue evidence="1">Whole animal</tissue>
    </source>
</reference>
<dbReference type="AlphaFoldDB" id="A0A9D3Z7K6"/>
<reference evidence="1" key="2">
    <citation type="submission" date="2020-11" db="EMBL/GenBank/DDBJ databases">
        <authorList>
            <person name="McCartney M.A."/>
            <person name="Auch B."/>
            <person name="Kono T."/>
            <person name="Mallez S."/>
            <person name="Becker A."/>
            <person name="Gohl D.M."/>
            <person name="Silverstein K.A.T."/>
            <person name="Koren S."/>
            <person name="Bechman K.B."/>
            <person name="Herman A."/>
            <person name="Abrahante J.E."/>
            <person name="Garbe J."/>
        </authorList>
    </citation>
    <scope>NUCLEOTIDE SEQUENCE</scope>
    <source>
        <strain evidence="1">Duluth1</strain>
        <tissue evidence="1">Whole animal</tissue>
    </source>
</reference>